<dbReference type="EMBL" id="JBHMFI010000001">
    <property type="protein sequence ID" value="MFB9073533.1"/>
    <property type="molecule type" value="Genomic_DNA"/>
</dbReference>
<evidence type="ECO:0000313" key="2">
    <source>
        <dbReference type="EMBL" id="MFB9073533.1"/>
    </source>
</evidence>
<keyword evidence="3" id="KW-1185">Reference proteome</keyword>
<protein>
    <submittedName>
        <fullName evidence="2">Uncharacterized protein</fullName>
    </submittedName>
</protein>
<feature type="region of interest" description="Disordered" evidence="1">
    <location>
        <begin position="73"/>
        <end position="116"/>
    </location>
</feature>
<sequence length="116" mass="12808">MARHPAATEEARSAYCCHVKVPESPERAMEAGSSAADRWNSVQSVSPDWIRAFPPETFGVLYRVMVSPFSMEAPVAVEPPRVDEAAVSRSRPPRPPPRRRDARPRCRPDVSAQSPG</sequence>
<evidence type="ECO:0000313" key="3">
    <source>
        <dbReference type="Proteomes" id="UP001589575"/>
    </source>
</evidence>
<name>A0ABV5G3N1_9MICC</name>
<organism evidence="2 3">
    <name type="scientific">Citricoccus parietis</name>
    <dbReference type="NCBI Taxonomy" id="592307"/>
    <lineage>
        <taxon>Bacteria</taxon>
        <taxon>Bacillati</taxon>
        <taxon>Actinomycetota</taxon>
        <taxon>Actinomycetes</taxon>
        <taxon>Micrococcales</taxon>
        <taxon>Micrococcaceae</taxon>
        <taxon>Citricoccus</taxon>
    </lineage>
</organism>
<dbReference type="Proteomes" id="UP001589575">
    <property type="component" value="Unassembled WGS sequence"/>
</dbReference>
<accession>A0ABV5G3N1</accession>
<proteinExistence type="predicted"/>
<evidence type="ECO:0000256" key="1">
    <source>
        <dbReference type="SAM" id="MobiDB-lite"/>
    </source>
</evidence>
<gene>
    <name evidence="2" type="ORF">ACFFX0_20965</name>
</gene>
<comment type="caution">
    <text evidence="2">The sequence shown here is derived from an EMBL/GenBank/DDBJ whole genome shotgun (WGS) entry which is preliminary data.</text>
</comment>
<reference evidence="2 3" key="1">
    <citation type="submission" date="2024-09" db="EMBL/GenBank/DDBJ databases">
        <authorList>
            <person name="Sun Q."/>
            <person name="Mori K."/>
        </authorList>
    </citation>
    <scope>NUCLEOTIDE SEQUENCE [LARGE SCALE GENOMIC DNA]</scope>
    <source>
        <strain evidence="2 3">CCM 7609</strain>
    </source>
</reference>